<name>A0A7W7H5N2_9ACTN</name>
<dbReference type="GO" id="GO:0003677">
    <property type="term" value="F:DNA binding"/>
    <property type="evidence" value="ECO:0007669"/>
    <property type="project" value="UniProtKB-KW"/>
</dbReference>
<keyword evidence="1" id="KW-0238">DNA-binding</keyword>
<dbReference type="AlphaFoldDB" id="A0A7W7H5N2"/>
<comment type="caution">
    <text evidence="1">The sequence shown here is derived from an EMBL/GenBank/DDBJ whole genome shotgun (WGS) entry which is preliminary data.</text>
</comment>
<keyword evidence="2" id="KW-1185">Reference proteome</keyword>
<evidence type="ECO:0000313" key="1">
    <source>
        <dbReference type="EMBL" id="MBB4744284.1"/>
    </source>
</evidence>
<sequence>MSHDVPQTPDELAEFMTGLSFEPPPGPGDEQALLDSLPAAGTPVMVVRSLRLPVDLDQSVAAAAKAADLPKTTWIRQAIEMALAVQADDDQPISRAEALRALTLLRPARHVA</sequence>
<dbReference type="Proteomes" id="UP000546162">
    <property type="component" value="Unassembled WGS sequence"/>
</dbReference>
<accession>A0A7W7H5N2</accession>
<evidence type="ECO:0000313" key="2">
    <source>
        <dbReference type="Proteomes" id="UP000546162"/>
    </source>
</evidence>
<proteinExistence type="predicted"/>
<organism evidence="1 2">
    <name type="scientific">Actinoplanes octamycinicus</name>
    <dbReference type="NCBI Taxonomy" id="135948"/>
    <lineage>
        <taxon>Bacteria</taxon>
        <taxon>Bacillati</taxon>
        <taxon>Actinomycetota</taxon>
        <taxon>Actinomycetes</taxon>
        <taxon>Micromonosporales</taxon>
        <taxon>Micromonosporaceae</taxon>
        <taxon>Actinoplanes</taxon>
    </lineage>
</organism>
<reference evidence="1 2" key="1">
    <citation type="submission" date="2020-08" db="EMBL/GenBank/DDBJ databases">
        <title>Sequencing the genomes of 1000 actinobacteria strains.</title>
        <authorList>
            <person name="Klenk H.-P."/>
        </authorList>
    </citation>
    <scope>NUCLEOTIDE SEQUENCE [LARGE SCALE GENOMIC DNA]</scope>
    <source>
        <strain evidence="1 2">DSM 45809</strain>
    </source>
</reference>
<dbReference type="EMBL" id="JACHNB010000001">
    <property type="protein sequence ID" value="MBB4744284.1"/>
    <property type="molecule type" value="Genomic_DNA"/>
</dbReference>
<gene>
    <name evidence="1" type="ORF">BJY16_007743</name>
</gene>
<protein>
    <submittedName>
        <fullName evidence="1">Putative DNA-binding protein</fullName>
    </submittedName>
</protein>
<dbReference type="RefSeq" id="WP_185044463.1">
    <property type="nucleotide sequence ID" value="NZ_BAABFG010000005.1"/>
</dbReference>